<evidence type="ECO:0000313" key="3">
    <source>
        <dbReference type="EMBL" id="OGE03724.1"/>
    </source>
</evidence>
<feature type="domain" description="NAD-dependent epimerase/dehydratase" evidence="2">
    <location>
        <begin position="8"/>
        <end position="228"/>
    </location>
</feature>
<evidence type="ECO:0000259" key="2">
    <source>
        <dbReference type="Pfam" id="PF01370"/>
    </source>
</evidence>
<dbReference type="Pfam" id="PF01370">
    <property type="entry name" value="Epimerase"/>
    <property type="match status" value="1"/>
</dbReference>
<dbReference type="STRING" id="1797727.A3B51_00605"/>
<dbReference type="Gene3D" id="3.40.50.720">
    <property type="entry name" value="NAD(P)-binding Rossmann-like Domain"/>
    <property type="match status" value="1"/>
</dbReference>
<accession>A0A1F5HHW9</accession>
<protein>
    <recommendedName>
        <fullName evidence="2">NAD-dependent epimerase/dehydratase domain-containing protein</fullName>
    </recommendedName>
</protein>
<comment type="similarity">
    <text evidence="1">Belongs to the NAD(P)-dependent epimerase/dehydratase family.</text>
</comment>
<dbReference type="PRINTS" id="PR01713">
    <property type="entry name" value="NUCEPIMERASE"/>
</dbReference>
<dbReference type="SUPFAM" id="SSF51735">
    <property type="entry name" value="NAD(P)-binding Rossmann-fold domains"/>
    <property type="match status" value="1"/>
</dbReference>
<dbReference type="InterPro" id="IPR001509">
    <property type="entry name" value="Epimerase_deHydtase"/>
</dbReference>
<organism evidence="3 4">
    <name type="scientific">Candidatus Curtissbacteria bacterium RIFCSPLOWO2_01_FULL_41_18</name>
    <dbReference type="NCBI Taxonomy" id="1797727"/>
    <lineage>
        <taxon>Bacteria</taxon>
        <taxon>Candidatus Curtissiibacteriota</taxon>
    </lineage>
</organism>
<dbReference type="InterPro" id="IPR036291">
    <property type="entry name" value="NAD(P)-bd_dom_sf"/>
</dbReference>
<comment type="caution">
    <text evidence="3">The sequence shown here is derived from an EMBL/GenBank/DDBJ whole genome shotgun (WGS) entry which is preliminary data.</text>
</comment>
<evidence type="ECO:0000256" key="1">
    <source>
        <dbReference type="ARBA" id="ARBA00007637"/>
    </source>
</evidence>
<evidence type="ECO:0000313" key="4">
    <source>
        <dbReference type="Proteomes" id="UP000176780"/>
    </source>
</evidence>
<reference evidence="3 4" key="1">
    <citation type="journal article" date="2016" name="Nat. Commun.">
        <title>Thousands of microbial genomes shed light on interconnected biogeochemical processes in an aquifer system.</title>
        <authorList>
            <person name="Anantharaman K."/>
            <person name="Brown C.T."/>
            <person name="Hug L.A."/>
            <person name="Sharon I."/>
            <person name="Castelle C.J."/>
            <person name="Probst A.J."/>
            <person name="Thomas B.C."/>
            <person name="Singh A."/>
            <person name="Wilkins M.J."/>
            <person name="Karaoz U."/>
            <person name="Brodie E.L."/>
            <person name="Williams K.H."/>
            <person name="Hubbard S.S."/>
            <person name="Banfield J.F."/>
        </authorList>
    </citation>
    <scope>NUCLEOTIDE SEQUENCE [LARGE SCALE GENOMIC DNA]</scope>
</reference>
<dbReference type="Proteomes" id="UP000176780">
    <property type="component" value="Unassembled WGS sequence"/>
</dbReference>
<dbReference type="EMBL" id="MFBQ01000045">
    <property type="protein sequence ID" value="OGE03724.1"/>
    <property type="molecule type" value="Genomic_DNA"/>
</dbReference>
<name>A0A1F5HHW9_9BACT</name>
<gene>
    <name evidence="3" type="ORF">A3B51_00605</name>
</gene>
<dbReference type="PANTHER" id="PTHR43000">
    <property type="entry name" value="DTDP-D-GLUCOSE 4,6-DEHYDRATASE-RELATED"/>
    <property type="match status" value="1"/>
</dbReference>
<sequence length="301" mass="34036">MRLKNKKILITGGTGFIGSNLTKRLKELGADVTIFDLALGHDIQNQSELSSFIKKNFDAIYHLAGFSGSEKSNRHRLKSFKVNTIATVNICEFLVKYSPKTKLIISSSRLEYGKPIYLPVDENHPTLPMSTYGLSKLAATQMALIYHKKDNLDVTVFRTSNVYGYHQNTKFAGYNIINHFIDLARQDRVIKIFGNGNQERDYLFIDDLLRAFILAISQKAAGKIYNLGLGRPIKFKDMAKLIVQKVGLGKVVFTKWPKQIEEVETGGYISDISKIKKELGFYPKVDFEEGIARTLESNAKR</sequence>
<dbReference type="AlphaFoldDB" id="A0A1F5HHW9"/>
<proteinExistence type="inferred from homology"/>